<protein>
    <submittedName>
        <fullName evidence="1">Uncharacterized protein</fullName>
    </submittedName>
</protein>
<dbReference type="EMBL" id="JABWDY010003413">
    <property type="protein sequence ID" value="KAF5205960.1"/>
    <property type="molecule type" value="Genomic_DNA"/>
</dbReference>
<dbReference type="Proteomes" id="UP000554482">
    <property type="component" value="Unassembled WGS sequence"/>
</dbReference>
<keyword evidence="2" id="KW-1185">Reference proteome</keyword>
<gene>
    <name evidence="1" type="ORF">FRX31_004450</name>
</gene>
<evidence type="ECO:0000313" key="1">
    <source>
        <dbReference type="EMBL" id="KAF5205960.1"/>
    </source>
</evidence>
<sequence>MDFNAKSLGVQTHLFVHKPNREGTNMVACFGNSKDDGFCPNSCTKHFMHDGSTTSICPGSLHVAQLKQPSGELHSGVHSSMFHNHQKWSSFVRVYVSQLQLDQGVVGLNRLDEELDK</sequence>
<comment type="caution">
    <text evidence="1">The sequence shown here is derived from an EMBL/GenBank/DDBJ whole genome shotgun (WGS) entry which is preliminary data.</text>
</comment>
<organism evidence="1 2">
    <name type="scientific">Thalictrum thalictroides</name>
    <name type="common">Rue-anemone</name>
    <name type="synonym">Anemone thalictroides</name>
    <dbReference type="NCBI Taxonomy" id="46969"/>
    <lineage>
        <taxon>Eukaryota</taxon>
        <taxon>Viridiplantae</taxon>
        <taxon>Streptophyta</taxon>
        <taxon>Embryophyta</taxon>
        <taxon>Tracheophyta</taxon>
        <taxon>Spermatophyta</taxon>
        <taxon>Magnoliopsida</taxon>
        <taxon>Ranunculales</taxon>
        <taxon>Ranunculaceae</taxon>
        <taxon>Thalictroideae</taxon>
        <taxon>Thalictrum</taxon>
    </lineage>
</organism>
<reference evidence="1 2" key="1">
    <citation type="submission" date="2020-06" db="EMBL/GenBank/DDBJ databases">
        <title>Transcriptomic and genomic resources for Thalictrum thalictroides and T. hernandezii: Facilitating candidate gene discovery in an emerging model plant lineage.</title>
        <authorList>
            <person name="Arias T."/>
            <person name="Riano-Pachon D.M."/>
            <person name="Di Stilio V.S."/>
        </authorList>
    </citation>
    <scope>NUCLEOTIDE SEQUENCE [LARGE SCALE GENOMIC DNA]</scope>
    <source>
        <strain evidence="2">cv. WT478/WT964</strain>
        <tissue evidence="1">Leaves</tissue>
    </source>
</reference>
<accession>A0A7J6XBY0</accession>
<proteinExistence type="predicted"/>
<name>A0A7J6XBY0_THATH</name>
<dbReference type="AlphaFoldDB" id="A0A7J6XBY0"/>
<evidence type="ECO:0000313" key="2">
    <source>
        <dbReference type="Proteomes" id="UP000554482"/>
    </source>
</evidence>